<keyword evidence="2" id="KW-1133">Transmembrane helix</keyword>
<evidence type="ECO:0000256" key="2">
    <source>
        <dbReference type="SAM" id="Phobius"/>
    </source>
</evidence>
<accession>A0ABM3FTW8</accession>
<name>A0ABM3FTW8_NEOLC</name>
<feature type="transmembrane region" description="Helical" evidence="2">
    <location>
        <begin position="59"/>
        <end position="82"/>
    </location>
</feature>
<keyword evidence="2" id="KW-0812">Transmembrane</keyword>
<organism evidence="3 4">
    <name type="scientific">Neodiprion lecontei</name>
    <name type="common">Redheaded pine sawfly</name>
    <dbReference type="NCBI Taxonomy" id="441921"/>
    <lineage>
        <taxon>Eukaryota</taxon>
        <taxon>Metazoa</taxon>
        <taxon>Ecdysozoa</taxon>
        <taxon>Arthropoda</taxon>
        <taxon>Hexapoda</taxon>
        <taxon>Insecta</taxon>
        <taxon>Pterygota</taxon>
        <taxon>Neoptera</taxon>
        <taxon>Endopterygota</taxon>
        <taxon>Hymenoptera</taxon>
        <taxon>Tenthredinoidea</taxon>
        <taxon>Diprionidae</taxon>
        <taxon>Diprioninae</taxon>
        <taxon>Neodiprion</taxon>
    </lineage>
</organism>
<dbReference type="Proteomes" id="UP000829291">
    <property type="component" value="Chromosome 3"/>
</dbReference>
<evidence type="ECO:0000313" key="3">
    <source>
        <dbReference type="Proteomes" id="UP000829291"/>
    </source>
</evidence>
<keyword evidence="2" id="KW-0472">Membrane</keyword>
<keyword evidence="3" id="KW-1185">Reference proteome</keyword>
<dbReference type="GeneID" id="107226633"/>
<evidence type="ECO:0000313" key="4">
    <source>
        <dbReference type="RefSeq" id="XP_046591448.1"/>
    </source>
</evidence>
<feature type="region of interest" description="Disordered" evidence="1">
    <location>
        <begin position="95"/>
        <end position="136"/>
    </location>
</feature>
<dbReference type="RefSeq" id="XP_046591448.1">
    <property type="nucleotide sequence ID" value="XM_046735492.1"/>
</dbReference>
<gene>
    <name evidence="4" type="primary">LOC107226633</name>
</gene>
<protein>
    <submittedName>
        <fullName evidence="4">Uncharacterized protein LOC107226633</fullName>
    </submittedName>
</protein>
<feature type="compositionally biased region" description="Acidic residues" evidence="1">
    <location>
        <begin position="99"/>
        <end position="110"/>
    </location>
</feature>
<evidence type="ECO:0000256" key="1">
    <source>
        <dbReference type="SAM" id="MobiDB-lite"/>
    </source>
</evidence>
<proteinExistence type="predicted"/>
<sequence>MSFSKNVKHQRLDTIGDMSTILHELSESTTPIVTTQTTTTMQSIASGQNGSSDESSQTILIVLGLLLGILVLVCCVLACILARLRRKGFCTVQGRNQETCDEECPGEDMDLGQSTKNSEASVKHMNSRSSDQLLKK</sequence>
<feature type="compositionally biased region" description="Polar residues" evidence="1">
    <location>
        <begin position="127"/>
        <end position="136"/>
    </location>
</feature>
<reference evidence="4" key="1">
    <citation type="submission" date="2025-08" db="UniProtKB">
        <authorList>
            <consortium name="RefSeq"/>
        </authorList>
    </citation>
    <scope>IDENTIFICATION</scope>
    <source>
        <tissue evidence="4">Thorax and Abdomen</tissue>
    </source>
</reference>